<dbReference type="Pfam" id="PF05175">
    <property type="entry name" value="MTS"/>
    <property type="match status" value="1"/>
</dbReference>
<dbReference type="OrthoDB" id="29650at2"/>
<dbReference type="InterPro" id="IPR046977">
    <property type="entry name" value="RsmC/RlmG"/>
</dbReference>
<gene>
    <name evidence="6" type="primary">rlmG</name>
    <name evidence="9" type="ORF">BST96_18185</name>
</gene>
<dbReference type="Pfam" id="PF26049">
    <property type="entry name" value="RLMG_N"/>
    <property type="match status" value="1"/>
</dbReference>
<comment type="function">
    <text evidence="6">Specifically methylates the guanine in position 1835 (m2G1835) of 23S rRNA.</text>
</comment>
<dbReference type="PANTHER" id="PTHR47816:SF5">
    <property type="entry name" value="RIBOSOMAL RNA LARGE SUBUNIT METHYLTRANSFERASE G"/>
    <property type="match status" value="1"/>
</dbReference>
<name>A0A1X9NFB2_9GAMM</name>
<keyword evidence="1 6" id="KW-0963">Cytoplasm</keyword>
<keyword evidence="5 6" id="KW-0949">S-adenosyl-L-methionine</keyword>
<dbReference type="HAMAP" id="MF_01859">
    <property type="entry name" value="23SrRNA_methyltr_G"/>
    <property type="match status" value="1"/>
</dbReference>
<protein>
    <recommendedName>
        <fullName evidence="6">Ribosomal RNA large subunit methyltransferase G</fullName>
        <ecNumber evidence="6">2.1.1.174</ecNumber>
    </recommendedName>
    <alternativeName>
        <fullName evidence="6">23S rRNA m2G1835 methyltransferase</fullName>
    </alternativeName>
    <alternativeName>
        <fullName evidence="6">rRNA (guanine-N(2)-)-methyltransferase RlmG</fullName>
    </alternativeName>
</protein>
<dbReference type="InterPro" id="IPR058679">
    <property type="entry name" value="RlmG_N"/>
</dbReference>
<keyword evidence="3 6" id="KW-0489">Methyltransferase</keyword>
<proteinExistence type="inferred from homology"/>
<dbReference type="SUPFAM" id="SSF53335">
    <property type="entry name" value="S-adenosyl-L-methionine-dependent methyltransferases"/>
    <property type="match status" value="2"/>
</dbReference>
<dbReference type="EC" id="2.1.1.174" evidence="6"/>
<dbReference type="KEGG" id="osg:BST96_18185"/>
<dbReference type="EMBL" id="CP019343">
    <property type="protein sequence ID" value="ARN75861.1"/>
    <property type="molecule type" value="Genomic_DNA"/>
</dbReference>
<dbReference type="STRING" id="716816.BST96_18185"/>
<keyword evidence="10" id="KW-1185">Reference proteome</keyword>
<dbReference type="GO" id="GO:0005737">
    <property type="term" value="C:cytoplasm"/>
    <property type="evidence" value="ECO:0007669"/>
    <property type="project" value="UniProtKB-SubCell"/>
</dbReference>
<feature type="domain" description="Methyltransferase small" evidence="7">
    <location>
        <begin position="211"/>
        <end position="386"/>
    </location>
</feature>
<evidence type="ECO:0000313" key="10">
    <source>
        <dbReference type="Proteomes" id="UP000193450"/>
    </source>
</evidence>
<dbReference type="GO" id="GO:0052916">
    <property type="term" value="F:23S rRNA (guanine(1835)-N(2))-methyltransferase activity"/>
    <property type="evidence" value="ECO:0007669"/>
    <property type="project" value="UniProtKB-EC"/>
</dbReference>
<dbReference type="CDD" id="cd02440">
    <property type="entry name" value="AdoMet_MTases"/>
    <property type="match status" value="1"/>
</dbReference>
<dbReference type="InterPro" id="IPR017237">
    <property type="entry name" value="RLMG"/>
</dbReference>
<evidence type="ECO:0000256" key="1">
    <source>
        <dbReference type="ARBA" id="ARBA00022490"/>
    </source>
</evidence>
<keyword evidence="4 6" id="KW-0808">Transferase</keyword>
<dbReference type="Gene3D" id="3.40.50.150">
    <property type="entry name" value="Vaccinia Virus protein VP39"/>
    <property type="match status" value="2"/>
</dbReference>
<dbReference type="GO" id="GO:0003676">
    <property type="term" value="F:nucleic acid binding"/>
    <property type="evidence" value="ECO:0007669"/>
    <property type="project" value="InterPro"/>
</dbReference>
<feature type="domain" description="RlmG N-terminal" evidence="8">
    <location>
        <begin position="6"/>
        <end position="189"/>
    </location>
</feature>
<dbReference type="InterPro" id="IPR029063">
    <property type="entry name" value="SAM-dependent_MTases_sf"/>
</dbReference>
<dbReference type="PANTHER" id="PTHR47816">
    <property type="entry name" value="RIBOSOMAL RNA SMALL SUBUNIT METHYLTRANSFERASE C"/>
    <property type="match status" value="1"/>
</dbReference>
<evidence type="ECO:0000256" key="2">
    <source>
        <dbReference type="ARBA" id="ARBA00022552"/>
    </source>
</evidence>
<keyword evidence="2 6" id="KW-0698">rRNA processing</keyword>
<sequence>MDSSNSLFQSSFAELSLQRIPRAKQQSNPLRAWDAADELLLKHLAEQQLPSNGQKLLIINDSFGALSCSLADYRADYCISHWSDSLISQLACKENLDGNHLEDRIDWVDSISSPSGLFDLVLIKVPKSLALLEHQLITLQPHVTEKTLVIAGGMVKYLQKSYQQLFEQYLGNTTTSLAVKKARLIFAGTEKTTQVAQSPYPQQNHYQEIDLHISQHANVFSRDKLDIGTRFMLQQYQQLPSANSIVDLGCGNGILGIMAKRLQPEARVYFIDESYMAVASAQDNYFNALNLDSQQEQDRQQFMVSHCLEQTPLTAIDLILCNPPFHQSNTVGDQIAWQMFQQSFKALNKQGRLWVIGNRHLDYHNKLKRLFANCKTVASNKKFVILEAVKR</sequence>
<reference evidence="9 10" key="1">
    <citation type="submission" date="2016-11" db="EMBL/GenBank/DDBJ databases">
        <title>Trade-off between light-utilization and light-protection in marine flavobacteria.</title>
        <authorList>
            <person name="Kumagai Y."/>
        </authorList>
    </citation>
    <scope>NUCLEOTIDE SEQUENCE [LARGE SCALE GENOMIC DNA]</scope>
    <source>
        <strain evidence="9 10">NBRC 107125</strain>
    </source>
</reference>
<comment type="subcellular location">
    <subcellularLocation>
        <location evidence="6">Cytoplasm</location>
    </subcellularLocation>
</comment>
<evidence type="ECO:0000259" key="7">
    <source>
        <dbReference type="Pfam" id="PF05175"/>
    </source>
</evidence>
<evidence type="ECO:0000256" key="4">
    <source>
        <dbReference type="ARBA" id="ARBA00022679"/>
    </source>
</evidence>
<dbReference type="PIRSF" id="PIRSF037565">
    <property type="entry name" value="RRNA_m2G_Mtase_RsmD_prd"/>
    <property type="match status" value="1"/>
</dbReference>
<evidence type="ECO:0000259" key="8">
    <source>
        <dbReference type="Pfam" id="PF26049"/>
    </source>
</evidence>
<dbReference type="InterPro" id="IPR002052">
    <property type="entry name" value="DNA_methylase_N6_adenine_CS"/>
</dbReference>
<evidence type="ECO:0000256" key="5">
    <source>
        <dbReference type="ARBA" id="ARBA00022691"/>
    </source>
</evidence>
<evidence type="ECO:0000256" key="6">
    <source>
        <dbReference type="HAMAP-Rule" id="MF_01859"/>
    </source>
</evidence>
<dbReference type="PROSITE" id="PS00092">
    <property type="entry name" value="N6_MTASE"/>
    <property type="match status" value="1"/>
</dbReference>
<comment type="similarity">
    <text evidence="6">Belongs to the methyltransferase superfamily. RlmG family.</text>
</comment>
<dbReference type="InterPro" id="IPR007848">
    <property type="entry name" value="Small_mtfrase_dom"/>
</dbReference>
<dbReference type="Proteomes" id="UP000193450">
    <property type="component" value="Chromosome"/>
</dbReference>
<dbReference type="RefSeq" id="WP_085760054.1">
    <property type="nucleotide sequence ID" value="NZ_CP019343.1"/>
</dbReference>
<evidence type="ECO:0000256" key="3">
    <source>
        <dbReference type="ARBA" id="ARBA00022603"/>
    </source>
</evidence>
<evidence type="ECO:0000313" key="9">
    <source>
        <dbReference type="EMBL" id="ARN75861.1"/>
    </source>
</evidence>
<accession>A0A1X9NFB2</accession>
<comment type="catalytic activity">
    <reaction evidence="6">
        <text>guanosine(1835) in 23S rRNA + S-adenosyl-L-methionine = N(2)-methylguanosine(1835) in 23S rRNA + S-adenosyl-L-homocysteine + H(+)</text>
        <dbReference type="Rhea" id="RHEA:42744"/>
        <dbReference type="Rhea" id="RHEA-COMP:10217"/>
        <dbReference type="Rhea" id="RHEA-COMP:10218"/>
        <dbReference type="ChEBI" id="CHEBI:15378"/>
        <dbReference type="ChEBI" id="CHEBI:57856"/>
        <dbReference type="ChEBI" id="CHEBI:59789"/>
        <dbReference type="ChEBI" id="CHEBI:74269"/>
        <dbReference type="ChEBI" id="CHEBI:74481"/>
        <dbReference type="EC" id="2.1.1.174"/>
    </reaction>
</comment>
<dbReference type="AlphaFoldDB" id="A0A1X9NFB2"/>
<organism evidence="9 10">
    <name type="scientific">Oceanicoccus sagamiensis</name>
    <dbReference type="NCBI Taxonomy" id="716816"/>
    <lineage>
        <taxon>Bacteria</taxon>
        <taxon>Pseudomonadati</taxon>
        <taxon>Pseudomonadota</taxon>
        <taxon>Gammaproteobacteria</taxon>
        <taxon>Cellvibrionales</taxon>
        <taxon>Spongiibacteraceae</taxon>
        <taxon>Oceanicoccus</taxon>
    </lineage>
</organism>